<dbReference type="KEGG" id="nba:CUN60_10335"/>
<organism evidence="2 3">
    <name type="scientific">Aquella oligotrophica</name>
    <dbReference type="NCBI Taxonomy" id="2067065"/>
    <lineage>
        <taxon>Bacteria</taxon>
        <taxon>Pseudomonadati</taxon>
        <taxon>Pseudomonadota</taxon>
        <taxon>Betaproteobacteria</taxon>
        <taxon>Neisseriales</taxon>
        <taxon>Neisseriaceae</taxon>
        <taxon>Aquella</taxon>
    </lineage>
</organism>
<dbReference type="Proteomes" id="UP000236655">
    <property type="component" value="Chromosome"/>
</dbReference>
<evidence type="ECO:0000313" key="2">
    <source>
        <dbReference type="EMBL" id="AUR53192.1"/>
    </source>
</evidence>
<dbReference type="InterPro" id="IPR043504">
    <property type="entry name" value="Peptidase_S1_PA_chymotrypsin"/>
</dbReference>
<dbReference type="PROSITE" id="PS00134">
    <property type="entry name" value="TRYPSIN_HIS"/>
    <property type="match status" value="1"/>
</dbReference>
<dbReference type="Gene3D" id="2.40.10.10">
    <property type="entry name" value="Trypsin-like serine proteases"/>
    <property type="match status" value="1"/>
</dbReference>
<accession>A0A2I7N9S5</accession>
<feature type="domain" description="Peptidase S1" evidence="1">
    <location>
        <begin position="1"/>
        <end position="298"/>
    </location>
</feature>
<reference evidence="3" key="1">
    <citation type="submission" date="2017-11" db="EMBL/GenBank/DDBJ databases">
        <authorList>
            <person name="Chan K.G."/>
            <person name="Lee L.S."/>
        </authorList>
    </citation>
    <scope>NUCLEOTIDE SEQUENCE [LARGE SCALE GENOMIC DNA]</scope>
    <source>
        <strain evidence="3">DSM 100970</strain>
    </source>
</reference>
<dbReference type="SUPFAM" id="SSF50494">
    <property type="entry name" value="Trypsin-like serine proteases"/>
    <property type="match status" value="1"/>
</dbReference>
<evidence type="ECO:0000259" key="1">
    <source>
        <dbReference type="PROSITE" id="PS50240"/>
    </source>
</evidence>
<dbReference type="GO" id="GO:0006508">
    <property type="term" value="P:proteolysis"/>
    <property type="evidence" value="ECO:0007669"/>
    <property type="project" value="InterPro"/>
</dbReference>
<dbReference type="InterPro" id="IPR018114">
    <property type="entry name" value="TRYPSIN_HIS"/>
</dbReference>
<dbReference type="EMBL" id="CP024847">
    <property type="protein sequence ID" value="AUR53192.1"/>
    <property type="molecule type" value="Genomic_DNA"/>
</dbReference>
<dbReference type="InterPro" id="IPR009003">
    <property type="entry name" value="Peptidase_S1_PA"/>
</dbReference>
<protein>
    <recommendedName>
        <fullName evidence="1">Peptidase S1 domain-containing protein</fullName>
    </recommendedName>
</protein>
<dbReference type="PROSITE" id="PS50240">
    <property type="entry name" value="TRYPSIN_DOM"/>
    <property type="match status" value="1"/>
</dbReference>
<dbReference type="AlphaFoldDB" id="A0A2I7N9S5"/>
<dbReference type="GO" id="GO:0004252">
    <property type="term" value="F:serine-type endopeptidase activity"/>
    <property type="evidence" value="ECO:0007669"/>
    <property type="project" value="InterPro"/>
</dbReference>
<proteinExistence type="predicted"/>
<dbReference type="InterPro" id="IPR001254">
    <property type="entry name" value="Trypsin_dom"/>
</dbReference>
<keyword evidence="3" id="KW-1185">Reference proteome</keyword>
<evidence type="ECO:0000313" key="3">
    <source>
        <dbReference type="Proteomes" id="UP000236655"/>
    </source>
</evidence>
<dbReference type="Pfam" id="PF00089">
    <property type="entry name" value="Trypsin"/>
    <property type="match status" value="1"/>
</dbReference>
<gene>
    <name evidence="2" type="ORF">CUN60_10335</name>
</gene>
<sequence>MAVALEKYNPQNNQFPESGFYNNCSGTPIQYNSNTGVTFVLTAAHCVIGTTTPKPAGAPTTAANINTYVESLGHNQAWIYQGTNAAPLSLDQLNAQILAVYVPSQYCQGAAYNYLDDEGIYLCGDDSNISYMNGDFAVLKVQTQLGKSVTVASNIKLAPSNLNLISTKTNLLVLGYGTTNPNGTIDSENSLNSKLNYINTQYFGTNSYGTWSGSMTIMNGYLFNNIYYGLICNGDSGGGDFAWDGSNWNLVGVHSWGQIANSSISPVGMNCGVYSQTYVANASADVRQFNSWISNVLNNDNQTTGCADLGSAYACAAGTGK</sequence>
<name>A0A2I7N9S5_9NEIS</name>